<keyword evidence="2" id="KW-1185">Reference proteome</keyword>
<dbReference type="Proteomes" id="UP000789920">
    <property type="component" value="Unassembled WGS sequence"/>
</dbReference>
<gene>
    <name evidence="1" type="ORF">RPERSI_LOCUS14500</name>
</gene>
<evidence type="ECO:0000313" key="1">
    <source>
        <dbReference type="EMBL" id="CAG8754171.1"/>
    </source>
</evidence>
<name>A0ACA9QJL7_9GLOM</name>
<evidence type="ECO:0000313" key="2">
    <source>
        <dbReference type="Proteomes" id="UP000789920"/>
    </source>
</evidence>
<accession>A0ACA9QJL7</accession>
<comment type="caution">
    <text evidence="1">The sequence shown here is derived from an EMBL/GenBank/DDBJ whole genome shotgun (WGS) entry which is preliminary data.</text>
</comment>
<sequence>MDQNDSTFQDESKDTSDSIFEYNLDSMSVTPFESLALYNEYLISSPNLERTTLLYTFKSLYSSEPLTLDNSKNLASPPDSFTYLDPPNINFSQNTKKHNHGQLLEPIATMSPTCWNSVFVLNSKDGKKLEALLLNKEELLGLKELISLLEPFAYATCLIDSDTYPTLSLMLPTIATLQEYLFKLEKILTNQVIYDVRDEIELNIADR</sequence>
<organism evidence="1 2">
    <name type="scientific">Racocetra persica</name>
    <dbReference type="NCBI Taxonomy" id="160502"/>
    <lineage>
        <taxon>Eukaryota</taxon>
        <taxon>Fungi</taxon>
        <taxon>Fungi incertae sedis</taxon>
        <taxon>Mucoromycota</taxon>
        <taxon>Glomeromycotina</taxon>
        <taxon>Glomeromycetes</taxon>
        <taxon>Diversisporales</taxon>
        <taxon>Gigasporaceae</taxon>
        <taxon>Racocetra</taxon>
    </lineage>
</organism>
<protein>
    <submittedName>
        <fullName evidence="1">24002_t:CDS:1</fullName>
    </submittedName>
</protein>
<dbReference type="EMBL" id="CAJVQC010033528">
    <property type="protein sequence ID" value="CAG8754171.1"/>
    <property type="molecule type" value="Genomic_DNA"/>
</dbReference>
<reference evidence="1" key="1">
    <citation type="submission" date="2021-06" db="EMBL/GenBank/DDBJ databases">
        <authorList>
            <person name="Kallberg Y."/>
            <person name="Tangrot J."/>
            <person name="Rosling A."/>
        </authorList>
    </citation>
    <scope>NUCLEOTIDE SEQUENCE</scope>
    <source>
        <strain evidence="1">MA461A</strain>
    </source>
</reference>
<proteinExistence type="predicted"/>